<dbReference type="GO" id="GO:0008270">
    <property type="term" value="F:zinc ion binding"/>
    <property type="evidence" value="ECO:0007669"/>
    <property type="project" value="InterPro"/>
</dbReference>
<evidence type="ECO:0000256" key="5">
    <source>
        <dbReference type="ARBA" id="ARBA00048348"/>
    </source>
</evidence>
<dbReference type="EC" id="4.2.1.1" evidence="2"/>
<comment type="caution">
    <text evidence="7">The sequence shown here is derived from an EMBL/GenBank/DDBJ whole genome shotgun (WGS) entry which is preliminary data.</text>
</comment>
<evidence type="ECO:0000313" key="8">
    <source>
        <dbReference type="Proteomes" id="UP000037175"/>
    </source>
</evidence>
<keyword evidence="8" id="KW-1185">Reference proteome</keyword>
<dbReference type="GO" id="GO:0004089">
    <property type="term" value="F:carbonate dehydratase activity"/>
    <property type="evidence" value="ECO:0007669"/>
    <property type="project" value="UniProtKB-EC"/>
</dbReference>
<dbReference type="RefSeq" id="WP_013121031.1">
    <property type="nucleotide sequence ID" value="NZ_LGTE01000003.1"/>
</dbReference>
<dbReference type="Proteomes" id="UP000037175">
    <property type="component" value="Unassembled WGS sequence"/>
</dbReference>
<dbReference type="Gene3D" id="3.40.1050.10">
    <property type="entry name" value="Carbonic anhydrase"/>
    <property type="match status" value="1"/>
</dbReference>
<organism evidence="7 8">
    <name type="scientific">Thermincola ferriacetica</name>
    <dbReference type="NCBI Taxonomy" id="281456"/>
    <lineage>
        <taxon>Bacteria</taxon>
        <taxon>Bacillati</taxon>
        <taxon>Bacillota</taxon>
        <taxon>Clostridia</taxon>
        <taxon>Eubacteriales</taxon>
        <taxon>Thermincolaceae</taxon>
        <taxon>Thermincola</taxon>
    </lineage>
</organism>
<dbReference type="SMART" id="SM00947">
    <property type="entry name" value="Pro_CA"/>
    <property type="match status" value="1"/>
</dbReference>
<feature type="binding site" evidence="6">
    <location>
        <position position="98"/>
    </location>
    <ligand>
        <name>Zn(2+)</name>
        <dbReference type="ChEBI" id="CHEBI:29105"/>
    </ligand>
</feature>
<name>A0A0L6W4K0_9FIRM</name>
<evidence type="ECO:0000256" key="4">
    <source>
        <dbReference type="ARBA" id="ARBA00022833"/>
    </source>
</evidence>
<dbReference type="InterPro" id="IPR036874">
    <property type="entry name" value="Carbonic_anhydrase_sf"/>
</dbReference>
<comment type="similarity">
    <text evidence="1">Belongs to the beta-class carbonic anhydrase family.</text>
</comment>
<dbReference type="InterPro" id="IPR001765">
    <property type="entry name" value="Carbonic_anhydrase"/>
</dbReference>
<keyword evidence="3 6" id="KW-0479">Metal-binding</keyword>
<dbReference type="EMBL" id="LGTE01000003">
    <property type="protein sequence ID" value="KNZ70497.1"/>
    <property type="molecule type" value="Genomic_DNA"/>
</dbReference>
<evidence type="ECO:0000256" key="3">
    <source>
        <dbReference type="ARBA" id="ARBA00022723"/>
    </source>
</evidence>
<feature type="binding site" evidence="6">
    <location>
        <position position="39"/>
    </location>
    <ligand>
        <name>Zn(2+)</name>
        <dbReference type="ChEBI" id="CHEBI:29105"/>
    </ligand>
</feature>
<evidence type="ECO:0000256" key="6">
    <source>
        <dbReference type="PIRSR" id="PIRSR601765-1"/>
    </source>
</evidence>
<protein>
    <recommendedName>
        <fullName evidence="2">carbonic anhydrase</fullName>
        <ecNumber evidence="2">4.2.1.1</ecNumber>
    </recommendedName>
</protein>
<dbReference type="SUPFAM" id="SSF53056">
    <property type="entry name" value="beta-carbonic anhydrase, cab"/>
    <property type="match status" value="1"/>
</dbReference>
<evidence type="ECO:0000256" key="1">
    <source>
        <dbReference type="ARBA" id="ARBA00006217"/>
    </source>
</evidence>
<gene>
    <name evidence="7" type="ORF">Tfer_0679</name>
</gene>
<comment type="catalytic activity">
    <reaction evidence="5">
        <text>hydrogencarbonate + H(+) = CO2 + H2O</text>
        <dbReference type="Rhea" id="RHEA:10748"/>
        <dbReference type="ChEBI" id="CHEBI:15377"/>
        <dbReference type="ChEBI" id="CHEBI:15378"/>
        <dbReference type="ChEBI" id="CHEBI:16526"/>
        <dbReference type="ChEBI" id="CHEBI:17544"/>
        <dbReference type="EC" id="4.2.1.1"/>
    </reaction>
</comment>
<sequence length="185" mass="20487">MILKEILAANKLFVSEYKDLIKKVSSKPKKQVAIFTCMDTRLVEFLEPALGIRRGDAKIIKNAGNTIRDGCTDVIRSLAAAVYLMGVKEILVIGHLDCGMATVEEGVLITRMREAGVPEEELQNMNILAWIGSFNDTEENIRHAVETIRRSPLIPREVPVHGLLFCPDNGEIRVVVNGYAPNTEG</sequence>
<keyword evidence="4 6" id="KW-0862">Zinc</keyword>
<dbReference type="AlphaFoldDB" id="A0A0L6W4K0"/>
<dbReference type="PANTHER" id="PTHR43175">
    <property type="entry name" value="CARBONIC ANHYDRASE"/>
    <property type="match status" value="1"/>
</dbReference>
<evidence type="ECO:0000313" key="7">
    <source>
        <dbReference type="EMBL" id="KNZ70497.1"/>
    </source>
</evidence>
<dbReference type="Pfam" id="PF00484">
    <property type="entry name" value="Pro_CA"/>
    <property type="match status" value="1"/>
</dbReference>
<feature type="binding site" evidence="6">
    <location>
        <position position="37"/>
    </location>
    <ligand>
        <name>Zn(2+)</name>
        <dbReference type="ChEBI" id="CHEBI:29105"/>
    </ligand>
</feature>
<feature type="binding site" evidence="6">
    <location>
        <position position="95"/>
    </location>
    <ligand>
        <name>Zn(2+)</name>
        <dbReference type="ChEBI" id="CHEBI:29105"/>
    </ligand>
</feature>
<accession>A0A0L6W4K0</accession>
<comment type="cofactor">
    <cofactor evidence="6">
        <name>Zn(2+)</name>
        <dbReference type="ChEBI" id="CHEBI:29105"/>
    </cofactor>
    <text evidence="6">Binds 1 zinc ion per subunit.</text>
</comment>
<proteinExistence type="inferred from homology"/>
<dbReference type="PANTHER" id="PTHR43175:SF3">
    <property type="entry name" value="CARBON DISULFIDE HYDROLASE"/>
    <property type="match status" value="1"/>
</dbReference>
<dbReference type="PATRIC" id="fig|281456.6.peg.720"/>
<dbReference type="CDD" id="cd03379">
    <property type="entry name" value="beta_CA_cladeD"/>
    <property type="match status" value="1"/>
</dbReference>
<evidence type="ECO:0000256" key="2">
    <source>
        <dbReference type="ARBA" id="ARBA00012925"/>
    </source>
</evidence>
<reference evidence="8" key="1">
    <citation type="submission" date="2015-07" db="EMBL/GenBank/DDBJ databases">
        <title>Complete Genome of Thermincola ferriacetica strain Z-0001T.</title>
        <authorList>
            <person name="Lusk B."/>
            <person name="Badalamenti J.P."/>
            <person name="Parameswaran P."/>
            <person name="Bond D.R."/>
            <person name="Torres C.I."/>
        </authorList>
    </citation>
    <scope>NUCLEOTIDE SEQUENCE [LARGE SCALE GENOMIC DNA]</scope>
    <source>
        <strain evidence="8">Z-0001</strain>
    </source>
</reference>